<keyword evidence="1" id="KW-1133">Transmembrane helix</keyword>
<keyword evidence="1" id="KW-0472">Membrane</keyword>
<keyword evidence="3" id="KW-1185">Reference proteome</keyword>
<dbReference type="AlphaFoldDB" id="A0A059DZA2"/>
<feature type="transmembrane region" description="Helical" evidence="1">
    <location>
        <begin position="301"/>
        <end position="325"/>
    </location>
</feature>
<dbReference type="eggNOG" id="ENOG502Z8Y7">
    <property type="taxonomic scope" value="Bacteria"/>
</dbReference>
<sequence length="528" mass="59284">MSKKAVRWGADVGCQTKVKPLEIRNDLSDHGLKGKRAQGYLGLSRQITKVTAKKDGRDGLPMSEAATPDEWSECEQQIAERAEDVRRGLGTWLTTTAASVRNYIADYTPIDIYPDQLREAIKTEENEYRHYELDDVNEAKETHSAAIIELQQFKLRHGDRIGDRTPDIKKNVEQAVAILIFIMILEGGFNALLFKDAQANGLMGGLMIAFGVSAVNVVFGVIAGFFGLRYLNHPALPAKIMGGAIAMIFILAGIFLNFFVAHFRDAVELGLLAATEAGTLGSFSMFSIAPGEVISSMFPNIFALESFLALGLLFMGLAVFGLAIYEGYDRISDRYPGYGRVWRKERRAYERRQEVRNGVRDDLSDYFSNCRLWFETQQSRHVAAKREIEKAMNLLETRRDYASAIAARAADQERSLKVAYRQAHRRARNANRDRLGDQAPCPEYFSEIVTPQLPPFDYSKEREQANKAIAAIDNNIKALNQTREWLEQHIQQVQKGLSSIEKKVADEISKVRDAKGATHVPVDQARRA</sequence>
<evidence type="ECO:0000313" key="2">
    <source>
        <dbReference type="EMBL" id="KCZ59307.1"/>
    </source>
</evidence>
<protein>
    <submittedName>
        <fullName evidence="2">Uncharacterized protein</fullName>
    </submittedName>
</protein>
<dbReference type="EMBL" id="AWFH01000045">
    <property type="protein sequence ID" value="KCZ59307.1"/>
    <property type="molecule type" value="Genomic_DNA"/>
</dbReference>
<accession>A0A059DZA2</accession>
<organism evidence="2 3">
    <name type="scientific">Hyphomonas atlantica</name>
    <dbReference type="NCBI Taxonomy" id="1280948"/>
    <lineage>
        <taxon>Bacteria</taxon>
        <taxon>Pseudomonadati</taxon>
        <taxon>Pseudomonadota</taxon>
        <taxon>Alphaproteobacteria</taxon>
        <taxon>Hyphomonadales</taxon>
        <taxon>Hyphomonadaceae</taxon>
        <taxon>Hyphomonas</taxon>
    </lineage>
</organism>
<keyword evidence="1" id="KW-0812">Transmembrane</keyword>
<feature type="transmembrane region" description="Helical" evidence="1">
    <location>
        <begin position="206"/>
        <end position="228"/>
    </location>
</feature>
<dbReference type="RefSeq" id="WP_035553956.1">
    <property type="nucleotide sequence ID" value="NZ_AWFH01000045.1"/>
</dbReference>
<dbReference type="STRING" id="1280948.HY36_08505"/>
<dbReference type="PATRIC" id="fig|1280948.3.peg.2816"/>
<reference evidence="2 3" key="1">
    <citation type="journal article" date="2014" name="Antonie Van Leeuwenhoek">
        <title>Hyphomonas beringensis sp. nov. and Hyphomonas chukchiensis sp. nov., isolated from surface seawater of the Bering Sea and Chukchi Sea.</title>
        <authorList>
            <person name="Li C."/>
            <person name="Lai Q."/>
            <person name="Li G."/>
            <person name="Dong C."/>
            <person name="Wang J."/>
            <person name="Liao Y."/>
            <person name="Shao Z."/>
        </authorList>
    </citation>
    <scope>NUCLEOTIDE SEQUENCE [LARGE SCALE GENOMIC DNA]</scope>
    <source>
        <strain evidence="2 3">22II1-22F38</strain>
    </source>
</reference>
<feature type="transmembrane region" description="Helical" evidence="1">
    <location>
        <begin position="175"/>
        <end position="194"/>
    </location>
</feature>
<evidence type="ECO:0000256" key="1">
    <source>
        <dbReference type="SAM" id="Phobius"/>
    </source>
</evidence>
<dbReference type="OrthoDB" id="7614484at2"/>
<proteinExistence type="predicted"/>
<feature type="transmembrane region" description="Helical" evidence="1">
    <location>
        <begin position="269"/>
        <end position="289"/>
    </location>
</feature>
<dbReference type="GeneID" id="92500607"/>
<feature type="transmembrane region" description="Helical" evidence="1">
    <location>
        <begin position="240"/>
        <end position="260"/>
    </location>
</feature>
<gene>
    <name evidence="2" type="ORF">HY36_08505</name>
</gene>
<comment type="caution">
    <text evidence="2">The sequence shown here is derived from an EMBL/GenBank/DDBJ whole genome shotgun (WGS) entry which is preliminary data.</text>
</comment>
<dbReference type="Proteomes" id="UP000024547">
    <property type="component" value="Unassembled WGS sequence"/>
</dbReference>
<evidence type="ECO:0000313" key="3">
    <source>
        <dbReference type="Proteomes" id="UP000024547"/>
    </source>
</evidence>
<name>A0A059DZA2_9PROT</name>